<name>A0ABN7NHU1_TIMPD</name>
<comment type="caution">
    <text evidence="1">The sequence shown here is derived from an EMBL/GenBank/DDBJ whole genome shotgun (WGS) entry which is preliminary data.</text>
</comment>
<sequence>MASSQRMDMRERHLAREYPQHSNASYILPSLIESHLAILRVKHSYRTRKVKEGFGNQNYLCRNRELNPGSSGQKSDILPLSHQVTLIFLN</sequence>
<dbReference type="Proteomes" id="UP001153148">
    <property type="component" value="Unassembled WGS sequence"/>
</dbReference>
<keyword evidence="2" id="KW-1185">Reference proteome</keyword>
<reference evidence="1" key="1">
    <citation type="submission" date="2021-03" db="EMBL/GenBank/DDBJ databases">
        <authorList>
            <person name="Tran Van P."/>
        </authorList>
    </citation>
    <scope>NUCLEOTIDE SEQUENCE</scope>
</reference>
<accession>A0ABN7NHU1</accession>
<evidence type="ECO:0000313" key="2">
    <source>
        <dbReference type="Proteomes" id="UP001153148"/>
    </source>
</evidence>
<organism evidence="1 2">
    <name type="scientific">Timema podura</name>
    <name type="common">Walking stick</name>
    <dbReference type="NCBI Taxonomy" id="61482"/>
    <lineage>
        <taxon>Eukaryota</taxon>
        <taxon>Metazoa</taxon>
        <taxon>Ecdysozoa</taxon>
        <taxon>Arthropoda</taxon>
        <taxon>Hexapoda</taxon>
        <taxon>Insecta</taxon>
        <taxon>Pterygota</taxon>
        <taxon>Neoptera</taxon>
        <taxon>Polyneoptera</taxon>
        <taxon>Phasmatodea</taxon>
        <taxon>Timematodea</taxon>
        <taxon>Timematoidea</taxon>
        <taxon>Timematidae</taxon>
        <taxon>Timema</taxon>
    </lineage>
</organism>
<feature type="non-terminal residue" evidence="1">
    <location>
        <position position="90"/>
    </location>
</feature>
<evidence type="ECO:0000313" key="1">
    <source>
        <dbReference type="EMBL" id="CAG2054372.1"/>
    </source>
</evidence>
<proteinExistence type="predicted"/>
<dbReference type="EMBL" id="CAJPIN010001256">
    <property type="protein sequence ID" value="CAG2054372.1"/>
    <property type="molecule type" value="Genomic_DNA"/>
</dbReference>
<gene>
    <name evidence="1" type="ORF">TPAB3V08_LOCUS1401</name>
</gene>
<protein>
    <submittedName>
        <fullName evidence="1">Uncharacterized protein</fullName>
    </submittedName>
</protein>